<dbReference type="PANTHER" id="PTHR31490">
    <property type="entry name" value="GLYCOSYL HYDROLASE"/>
    <property type="match status" value="1"/>
</dbReference>
<evidence type="ECO:0000256" key="2">
    <source>
        <dbReference type="ARBA" id="ARBA00007495"/>
    </source>
</evidence>
<evidence type="ECO:0000259" key="12">
    <source>
        <dbReference type="PROSITE" id="PS51760"/>
    </source>
</evidence>
<dbReference type="PROSITE" id="PS51760">
    <property type="entry name" value="GH10_2"/>
    <property type="match status" value="1"/>
</dbReference>
<evidence type="ECO:0000256" key="7">
    <source>
        <dbReference type="ARBA" id="ARBA00023295"/>
    </source>
</evidence>
<dbReference type="STRING" id="145857.GA0070616_3812"/>
<dbReference type="GO" id="GO:0045493">
    <property type="term" value="P:xylan catabolic process"/>
    <property type="evidence" value="ECO:0007669"/>
    <property type="project" value="UniProtKB-KW"/>
</dbReference>
<dbReference type="InterPro" id="IPR017853">
    <property type="entry name" value="GH"/>
</dbReference>
<evidence type="ECO:0000256" key="4">
    <source>
        <dbReference type="ARBA" id="ARBA00022729"/>
    </source>
</evidence>
<dbReference type="InterPro" id="IPR044846">
    <property type="entry name" value="GH10"/>
</dbReference>
<keyword evidence="14" id="KW-1185">Reference proteome</keyword>
<feature type="domain" description="GH10" evidence="12">
    <location>
        <begin position="96"/>
        <end position="409"/>
    </location>
</feature>
<feature type="region of interest" description="Disordered" evidence="10">
    <location>
        <begin position="1"/>
        <end position="52"/>
    </location>
</feature>
<name>A0A1C6SHU3_9ACTN</name>
<evidence type="ECO:0000256" key="5">
    <source>
        <dbReference type="ARBA" id="ARBA00022801"/>
    </source>
</evidence>
<evidence type="ECO:0000313" key="14">
    <source>
        <dbReference type="Proteomes" id="UP000199699"/>
    </source>
</evidence>
<evidence type="ECO:0000256" key="1">
    <source>
        <dbReference type="ARBA" id="ARBA00000681"/>
    </source>
</evidence>
<keyword evidence="7 9" id="KW-0326">Glycosidase</keyword>
<gene>
    <name evidence="13" type="ORF">GA0070616_3812</name>
</gene>
<dbReference type="Proteomes" id="UP000199699">
    <property type="component" value="Unassembled WGS sequence"/>
</dbReference>
<organism evidence="13 14">
    <name type="scientific">Micromonospora nigra</name>
    <dbReference type="NCBI Taxonomy" id="145857"/>
    <lineage>
        <taxon>Bacteria</taxon>
        <taxon>Bacillati</taxon>
        <taxon>Actinomycetota</taxon>
        <taxon>Actinomycetes</taxon>
        <taxon>Micromonosporales</taxon>
        <taxon>Micromonosporaceae</taxon>
        <taxon>Micromonospora</taxon>
    </lineage>
</organism>
<reference evidence="13 14" key="1">
    <citation type="submission" date="2016-06" db="EMBL/GenBank/DDBJ databases">
        <authorList>
            <person name="Kjaerup R.B."/>
            <person name="Dalgaard T.S."/>
            <person name="Juul-Madsen H.R."/>
        </authorList>
    </citation>
    <scope>NUCLEOTIDE SEQUENCE [LARGE SCALE GENOMIC DNA]</scope>
    <source>
        <strain evidence="13 14">DSM 43818</strain>
    </source>
</reference>
<evidence type="ECO:0000256" key="8">
    <source>
        <dbReference type="ARBA" id="ARBA00023326"/>
    </source>
</evidence>
<dbReference type="EMBL" id="FMHT01000003">
    <property type="protein sequence ID" value="SCL29066.1"/>
    <property type="molecule type" value="Genomic_DNA"/>
</dbReference>
<dbReference type="OrthoDB" id="3255194at2"/>
<evidence type="ECO:0000256" key="6">
    <source>
        <dbReference type="ARBA" id="ARBA00023277"/>
    </source>
</evidence>
<dbReference type="Pfam" id="PF00331">
    <property type="entry name" value="Glyco_hydro_10"/>
    <property type="match status" value="1"/>
</dbReference>
<evidence type="ECO:0000256" key="9">
    <source>
        <dbReference type="RuleBase" id="RU361174"/>
    </source>
</evidence>
<feature type="compositionally biased region" description="Low complexity" evidence="10">
    <location>
        <begin position="28"/>
        <end position="47"/>
    </location>
</feature>
<dbReference type="PANTHER" id="PTHR31490:SF88">
    <property type="entry name" value="BETA-XYLANASE"/>
    <property type="match status" value="1"/>
</dbReference>
<evidence type="ECO:0000313" key="13">
    <source>
        <dbReference type="EMBL" id="SCL29066.1"/>
    </source>
</evidence>
<dbReference type="SUPFAM" id="SSF51445">
    <property type="entry name" value="(Trans)glycosidases"/>
    <property type="match status" value="1"/>
</dbReference>
<evidence type="ECO:0000256" key="10">
    <source>
        <dbReference type="SAM" id="MobiDB-lite"/>
    </source>
</evidence>
<proteinExistence type="inferred from homology"/>
<feature type="compositionally biased region" description="Basic and acidic residues" evidence="10">
    <location>
        <begin position="14"/>
        <end position="27"/>
    </location>
</feature>
<accession>A0A1C6SHU3</accession>
<dbReference type="GO" id="GO:0031176">
    <property type="term" value="F:endo-1,4-beta-xylanase activity"/>
    <property type="evidence" value="ECO:0007669"/>
    <property type="project" value="UniProtKB-EC"/>
</dbReference>
<keyword evidence="11" id="KW-0812">Transmembrane</keyword>
<comment type="similarity">
    <text evidence="2 9">Belongs to the glycosyl hydrolase 10 (cellulase F) family.</text>
</comment>
<keyword evidence="11" id="KW-1133">Transmembrane helix</keyword>
<feature type="transmembrane region" description="Helical" evidence="11">
    <location>
        <begin position="55"/>
        <end position="77"/>
    </location>
</feature>
<keyword evidence="11" id="KW-0472">Membrane</keyword>
<dbReference type="EC" id="3.2.1.8" evidence="9"/>
<dbReference type="SMART" id="SM00633">
    <property type="entry name" value="Glyco_10"/>
    <property type="match status" value="1"/>
</dbReference>
<keyword evidence="6 9" id="KW-0119">Carbohydrate metabolism</keyword>
<dbReference type="AlphaFoldDB" id="A0A1C6SHU3"/>
<keyword evidence="5 9" id="KW-0378">Hydrolase</keyword>
<dbReference type="PRINTS" id="PR00134">
    <property type="entry name" value="GLHYDRLASE10"/>
</dbReference>
<protein>
    <recommendedName>
        <fullName evidence="9">Beta-xylanase</fullName>
        <ecNumber evidence="9">3.2.1.8</ecNumber>
    </recommendedName>
</protein>
<keyword evidence="8 9" id="KW-0624">Polysaccharide degradation</keyword>
<evidence type="ECO:0000256" key="11">
    <source>
        <dbReference type="SAM" id="Phobius"/>
    </source>
</evidence>
<comment type="catalytic activity">
    <reaction evidence="1 9">
        <text>Endohydrolysis of (1-&gt;4)-beta-D-xylosidic linkages in xylans.</text>
        <dbReference type="EC" id="3.2.1.8"/>
    </reaction>
</comment>
<evidence type="ECO:0000256" key="3">
    <source>
        <dbReference type="ARBA" id="ARBA00022651"/>
    </source>
</evidence>
<keyword evidence="4" id="KW-0732">Signal</keyword>
<sequence length="419" mass="45732">MAEEVQARSAARRSARESARPAARESARPAARAVRRPSATASATRSRPPVRPGRLLATVSSAVVLVLIACAAYVGWWRGGGQPDPWSAPQPGAGQEPSGPVLRALMPSNVRIGSAVDGGLLASDERYRARLAADFNAVTAENAMKWANLEPGPGRHDWTASDQLVDFAQANGQAVYGHTLVWHSSVPSWVVEGWPRERLRAVLRQHVTTTVSRYRGKVWAWDVVNEVLAENGTLRDSLWLRRLGPGYIADAFRWAHEADPDARLFINDYGAEGRGRKADGLHRLVRNLRAGGVPVHGVGFQGHLRADAPPKDPTGNLRRFAALGVSVAITELDVRIQLPTNTEKLLNQALLYQHMLRACLTVATCESFTVWGFTDASSWISSHYPGYGAACLYDEQFRPKPARDALLHELRARATAASD</sequence>
<dbReference type="Gene3D" id="3.20.20.80">
    <property type="entry name" value="Glycosidases"/>
    <property type="match status" value="1"/>
</dbReference>
<keyword evidence="3 13" id="KW-0858">Xylan degradation</keyword>
<dbReference type="InterPro" id="IPR001000">
    <property type="entry name" value="GH10_dom"/>
</dbReference>